<sequence>MPTTPKDPPWPASTQDGAIVTTKITVTADGKIRVAKPVVIPTWVDRDSGWQIRSVVSDLKSKGINSFTRSELQASLKRTASVLDEYIRD</sequence>
<protein>
    <submittedName>
        <fullName evidence="1">Unannotated protein</fullName>
    </submittedName>
</protein>
<organism evidence="1">
    <name type="scientific">freshwater metagenome</name>
    <dbReference type="NCBI Taxonomy" id="449393"/>
    <lineage>
        <taxon>unclassified sequences</taxon>
        <taxon>metagenomes</taxon>
        <taxon>ecological metagenomes</taxon>
    </lineage>
</organism>
<gene>
    <name evidence="1" type="ORF">UFOPK2292_00186</name>
</gene>
<accession>A0A6J6LGR9</accession>
<dbReference type="EMBL" id="CAEZWU010000016">
    <property type="protein sequence ID" value="CAB4659814.1"/>
    <property type="molecule type" value="Genomic_DNA"/>
</dbReference>
<proteinExistence type="predicted"/>
<evidence type="ECO:0000313" key="1">
    <source>
        <dbReference type="EMBL" id="CAB4659814.1"/>
    </source>
</evidence>
<name>A0A6J6LGR9_9ZZZZ</name>
<reference evidence="1" key="1">
    <citation type="submission" date="2020-05" db="EMBL/GenBank/DDBJ databases">
        <authorList>
            <person name="Chiriac C."/>
            <person name="Salcher M."/>
            <person name="Ghai R."/>
            <person name="Kavagutti S V."/>
        </authorList>
    </citation>
    <scope>NUCLEOTIDE SEQUENCE</scope>
</reference>
<dbReference type="AlphaFoldDB" id="A0A6J6LGR9"/>